<evidence type="ECO:0000313" key="3">
    <source>
        <dbReference type="Proteomes" id="UP000516305"/>
    </source>
</evidence>
<dbReference type="InterPro" id="IPR015797">
    <property type="entry name" value="NUDIX_hydrolase-like_dom_sf"/>
</dbReference>
<dbReference type="KEGG" id="chyd:H4K34_09295"/>
<protein>
    <submittedName>
        <fullName evidence="2">NUDIX hydrolase</fullName>
    </submittedName>
</protein>
<reference evidence="2 3" key="1">
    <citation type="submission" date="2020-08" db="EMBL/GenBank/DDBJ databases">
        <title>Croceimicrobium hydrocarbonivorans gen. nov., sp. nov., a novel marine bacterium isolated from a bacterial consortium that degrades polyethylene terephthalate.</title>
        <authorList>
            <person name="Liu R."/>
        </authorList>
    </citation>
    <scope>NUCLEOTIDE SEQUENCE [LARGE SCALE GENOMIC DNA]</scope>
    <source>
        <strain evidence="2 3">A20-9</strain>
    </source>
</reference>
<dbReference type="GO" id="GO:0016787">
    <property type="term" value="F:hydrolase activity"/>
    <property type="evidence" value="ECO:0007669"/>
    <property type="project" value="UniProtKB-KW"/>
</dbReference>
<accession>A0A7H0VA35</accession>
<evidence type="ECO:0000259" key="1">
    <source>
        <dbReference type="PROSITE" id="PS51462"/>
    </source>
</evidence>
<keyword evidence="3" id="KW-1185">Reference proteome</keyword>
<dbReference type="Pfam" id="PF21906">
    <property type="entry name" value="WHD_NrtR"/>
    <property type="match status" value="1"/>
</dbReference>
<organism evidence="2 3">
    <name type="scientific">Croceimicrobium hydrocarbonivorans</name>
    <dbReference type="NCBI Taxonomy" id="2761580"/>
    <lineage>
        <taxon>Bacteria</taxon>
        <taxon>Pseudomonadati</taxon>
        <taxon>Bacteroidota</taxon>
        <taxon>Flavobacteriia</taxon>
        <taxon>Flavobacteriales</taxon>
        <taxon>Owenweeksiaceae</taxon>
        <taxon>Croceimicrobium</taxon>
    </lineage>
</organism>
<dbReference type="Gene3D" id="1.10.10.10">
    <property type="entry name" value="Winged helix-like DNA-binding domain superfamily/Winged helix DNA-binding domain"/>
    <property type="match status" value="1"/>
</dbReference>
<dbReference type="Gene3D" id="3.90.79.10">
    <property type="entry name" value="Nucleoside Triphosphate Pyrophosphohydrolase"/>
    <property type="match status" value="1"/>
</dbReference>
<dbReference type="Pfam" id="PF00293">
    <property type="entry name" value="NUDIX"/>
    <property type="match status" value="1"/>
</dbReference>
<dbReference type="InterPro" id="IPR000086">
    <property type="entry name" value="NUDIX_hydrolase_dom"/>
</dbReference>
<dbReference type="InterPro" id="IPR036388">
    <property type="entry name" value="WH-like_DNA-bd_sf"/>
</dbReference>
<gene>
    <name evidence="2" type="ORF">H4K34_09295</name>
</gene>
<dbReference type="InterPro" id="IPR036390">
    <property type="entry name" value="WH_DNA-bd_sf"/>
</dbReference>
<dbReference type="SUPFAM" id="SSF55811">
    <property type="entry name" value="Nudix"/>
    <property type="match status" value="1"/>
</dbReference>
<dbReference type="CDD" id="cd18873">
    <property type="entry name" value="NUDIX_NadM_like"/>
    <property type="match status" value="1"/>
</dbReference>
<dbReference type="RefSeq" id="WP_210757149.1">
    <property type="nucleotide sequence ID" value="NZ_CP060139.1"/>
</dbReference>
<dbReference type="PANTHER" id="PTHR43736:SF4">
    <property type="entry name" value="SLR1690 PROTEIN"/>
    <property type="match status" value="1"/>
</dbReference>
<dbReference type="SUPFAM" id="SSF46785">
    <property type="entry name" value="Winged helix' DNA-binding domain"/>
    <property type="match status" value="1"/>
</dbReference>
<feature type="domain" description="Nudix hydrolase" evidence="1">
    <location>
        <begin position="31"/>
        <end position="165"/>
    </location>
</feature>
<dbReference type="PANTHER" id="PTHR43736">
    <property type="entry name" value="ADP-RIBOSE PYROPHOSPHATASE"/>
    <property type="match status" value="1"/>
</dbReference>
<dbReference type="Proteomes" id="UP000516305">
    <property type="component" value="Chromosome"/>
</dbReference>
<dbReference type="PROSITE" id="PS51462">
    <property type="entry name" value="NUDIX"/>
    <property type="match status" value="1"/>
</dbReference>
<keyword evidence="2" id="KW-0378">Hydrolase</keyword>
<name>A0A7H0VA35_9FLAO</name>
<dbReference type="EMBL" id="CP060139">
    <property type="protein sequence ID" value="QNR22583.1"/>
    <property type="molecule type" value="Genomic_DNA"/>
</dbReference>
<proteinExistence type="predicted"/>
<dbReference type="AlphaFoldDB" id="A0A7H0VA35"/>
<dbReference type="InterPro" id="IPR054105">
    <property type="entry name" value="WHD_NrtR"/>
</dbReference>
<sequence length="251" mass="28908">MAEKTTSTVPKGQKSQFAVPYYEISYDKFFQFGVSVDCVVFGYHENRLKILLIKRGAAPFMGMWALPGDLVYPNENIDVAAQRILRDLTGIDNLFMEQTKVYGQVDRHPAGRVITTGYYSLIDIAKHDPHASAWADGVYWMDLNEVPKLAFDHSDILKDALQILQQRVRHQPVGFELLPEKFALADLQALYEAILNESYDKANFRKRILSMNLLISLKENQKDVPHRPARLYKFDKQRYDELIAKGFSFEL</sequence>
<evidence type="ECO:0000313" key="2">
    <source>
        <dbReference type="EMBL" id="QNR22583.1"/>
    </source>
</evidence>